<comment type="subunit">
    <text evidence="11">Adaptor protein complex 1 (AP-1) is a heterotetramer composed of two large adaptins (gamma-type subunit AP1G1 and beta-type subunit AP1B1), a medium adaptin (mu-type subunit AP1M1 or AP1M2) and a small adaptin (sigma-type subunit AP1S1 or AP1S2 or AP1S3).</text>
</comment>
<dbReference type="KEGG" id="lcm:102367110"/>
<evidence type="ECO:0000256" key="2">
    <source>
        <dbReference type="ARBA" id="ARBA00004555"/>
    </source>
</evidence>
<dbReference type="GO" id="GO:0035615">
    <property type="term" value="F:clathrin adaptor activity"/>
    <property type="evidence" value="ECO:0007669"/>
    <property type="project" value="InterPro"/>
</dbReference>
<dbReference type="Bgee" id="ENSLACG00000001549">
    <property type="expression patterns" value="Expressed in pelvic fin"/>
</dbReference>
<reference evidence="15" key="1">
    <citation type="submission" date="2011-08" db="EMBL/GenBank/DDBJ databases">
        <title>The draft genome of Latimeria chalumnae.</title>
        <authorList>
            <person name="Di Palma F."/>
            <person name="Alfoldi J."/>
            <person name="Johnson J."/>
            <person name="Berlin A."/>
            <person name="Gnerre S."/>
            <person name="Jaffe D."/>
            <person name="MacCallum I."/>
            <person name="Young S."/>
            <person name="Walker B.J."/>
            <person name="Lander E."/>
            <person name="Lindblad-Toh K."/>
        </authorList>
    </citation>
    <scope>NUCLEOTIDE SEQUENCE [LARGE SCALE GENOMIC DNA]</scope>
    <source>
        <strain evidence="15">Wild caught</strain>
    </source>
</reference>
<proteinExistence type="inferred from homology"/>
<keyword evidence="15" id="KW-1185">Reference proteome</keyword>
<keyword evidence="6 12" id="KW-0653">Protein transport</keyword>
<dbReference type="EMBL" id="AFYH01240875">
    <property type="status" value="NOT_ANNOTATED_CDS"/>
    <property type="molecule type" value="Genomic_DNA"/>
</dbReference>
<dbReference type="EMBL" id="AFYH01240877">
    <property type="status" value="NOT_ANNOTATED_CDS"/>
    <property type="molecule type" value="Genomic_DNA"/>
</dbReference>
<dbReference type="InterPro" id="IPR016635">
    <property type="entry name" value="AP_complex_ssu"/>
</dbReference>
<keyword evidence="10" id="KW-0968">Cytoplasmic vesicle</keyword>
<dbReference type="Gene3D" id="3.30.450.60">
    <property type="match status" value="1"/>
</dbReference>
<evidence type="ECO:0000256" key="11">
    <source>
        <dbReference type="ARBA" id="ARBA00065677"/>
    </source>
</evidence>
<evidence type="ECO:0000256" key="5">
    <source>
        <dbReference type="ARBA" id="ARBA00022448"/>
    </source>
</evidence>
<evidence type="ECO:0000256" key="1">
    <source>
        <dbReference type="ARBA" id="ARBA00004180"/>
    </source>
</evidence>
<dbReference type="GO" id="GO:0030121">
    <property type="term" value="C:AP-1 adaptor complex"/>
    <property type="evidence" value="ECO:0007669"/>
    <property type="project" value="InterPro"/>
</dbReference>
<dbReference type="EMBL" id="AFYH01240878">
    <property type="status" value="NOT_ANNOTATED_CDS"/>
    <property type="molecule type" value="Genomic_DNA"/>
</dbReference>
<dbReference type="Ensembl" id="ENSLACT00000026363.1">
    <property type="protein sequence ID" value="ENSLACP00000023365.1"/>
    <property type="gene ID" value="ENSLACG00000001549.2"/>
</dbReference>
<evidence type="ECO:0000313" key="15">
    <source>
        <dbReference type="Proteomes" id="UP000008672"/>
    </source>
</evidence>
<name>M3XKV9_LATCH</name>
<keyword evidence="5 12" id="KW-0813">Transport</keyword>
<gene>
    <name evidence="14" type="primary">AP1S3</name>
</gene>
<dbReference type="HOGENOM" id="CLU_061221_1_3_1"/>
<protein>
    <recommendedName>
        <fullName evidence="12">AP complex subunit sigma</fullName>
    </recommendedName>
</protein>
<comment type="subcellular location">
    <subcellularLocation>
        <location evidence="1">Cytoplasmic vesicle membrane</location>
        <topology evidence="1">Peripheral membrane protein</topology>
        <orientation evidence="1">Cytoplasmic side</orientation>
    </subcellularLocation>
    <subcellularLocation>
        <location evidence="2">Golgi apparatus</location>
    </subcellularLocation>
    <subcellularLocation>
        <location evidence="3">Membrane</location>
        <location evidence="3">Clathrin-coated pit</location>
    </subcellularLocation>
</comment>
<evidence type="ECO:0000256" key="4">
    <source>
        <dbReference type="ARBA" id="ARBA00006972"/>
    </source>
</evidence>
<dbReference type="GO" id="GO:0005905">
    <property type="term" value="C:clathrin-coated pit"/>
    <property type="evidence" value="ECO:0007669"/>
    <property type="project" value="UniProtKB-SubCell"/>
</dbReference>
<evidence type="ECO:0000259" key="13">
    <source>
        <dbReference type="Pfam" id="PF01217"/>
    </source>
</evidence>
<evidence type="ECO:0000256" key="3">
    <source>
        <dbReference type="ARBA" id="ARBA00004600"/>
    </source>
</evidence>
<dbReference type="OrthoDB" id="371463at2759"/>
<evidence type="ECO:0000256" key="9">
    <source>
        <dbReference type="ARBA" id="ARBA00023176"/>
    </source>
</evidence>
<dbReference type="GeneID" id="102367110"/>
<dbReference type="FunFam" id="3.30.450.60:FF:000005">
    <property type="entry name" value="AP complex subunit sigma"/>
    <property type="match status" value="1"/>
</dbReference>
<dbReference type="GO" id="GO:0006886">
    <property type="term" value="P:intracellular protein transport"/>
    <property type="evidence" value="ECO:0007669"/>
    <property type="project" value="UniProtKB-UniRule"/>
</dbReference>
<dbReference type="AlphaFoldDB" id="M3XKV9"/>
<keyword evidence="7" id="KW-0333">Golgi apparatus</keyword>
<dbReference type="CDD" id="cd14831">
    <property type="entry name" value="AP1_sigma"/>
    <property type="match status" value="1"/>
</dbReference>
<organism evidence="14 15">
    <name type="scientific">Latimeria chalumnae</name>
    <name type="common">Coelacanth</name>
    <dbReference type="NCBI Taxonomy" id="7897"/>
    <lineage>
        <taxon>Eukaryota</taxon>
        <taxon>Metazoa</taxon>
        <taxon>Chordata</taxon>
        <taxon>Craniata</taxon>
        <taxon>Vertebrata</taxon>
        <taxon>Euteleostomi</taxon>
        <taxon>Coelacanthiformes</taxon>
        <taxon>Coelacanthidae</taxon>
        <taxon>Latimeria</taxon>
    </lineage>
</organism>
<reference evidence="14" key="3">
    <citation type="submission" date="2025-09" db="UniProtKB">
        <authorList>
            <consortium name="Ensembl"/>
        </authorList>
    </citation>
    <scope>IDENTIFICATION</scope>
</reference>
<dbReference type="InterPro" id="IPR044733">
    <property type="entry name" value="AP1_sigma"/>
</dbReference>
<evidence type="ECO:0000256" key="6">
    <source>
        <dbReference type="ARBA" id="ARBA00022927"/>
    </source>
</evidence>
<dbReference type="CTD" id="550415"/>
<dbReference type="Pfam" id="PF01217">
    <property type="entry name" value="Clat_adaptor_s"/>
    <property type="match status" value="1"/>
</dbReference>
<comment type="similarity">
    <text evidence="4 12">Belongs to the adaptor complexes small subunit family.</text>
</comment>
<dbReference type="PIRSF" id="PIRSF015588">
    <property type="entry name" value="AP_complex_sigma"/>
    <property type="match status" value="1"/>
</dbReference>
<dbReference type="GeneTree" id="ENSGT00970000193372"/>
<evidence type="ECO:0000313" key="14">
    <source>
        <dbReference type="Ensembl" id="ENSLACP00000023365.1"/>
    </source>
</evidence>
<dbReference type="Proteomes" id="UP000008672">
    <property type="component" value="Unassembled WGS sequence"/>
</dbReference>
<reference evidence="14" key="2">
    <citation type="submission" date="2025-08" db="UniProtKB">
        <authorList>
            <consortium name="Ensembl"/>
        </authorList>
    </citation>
    <scope>IDENTIFICATION</scope>
</reference>
<dbReference type="EMBL" id="AFYH01240876">
    <property type="status" value="NOT_ANNOTATED_CDS"/>
    <property type="molecule type" value="Genomic_DNA"/>
</dbReference>
<evidence type="ECO:0000256" key="7">
    <source>
        <dbReference type="ARBA" id="ARBA00023034"/>
    </source>
</evidence>
<dbReference type="PANTHER" id="PTHR11753">
    <property type="entry name" value="ADAPTOR COMPLEXES SMALL SUBUNIT FAMILY"/>
    <property type="match status" value="1"/>
</dbReference>
<dbReference type="InterPro" id="IPR011012">
    <property type="entry name" value="Longin-like_dom_sf"/>
</dbReference>
<accession>M3XKV9</accession>
<keyword evidence="9" id="KW-0168">Coated pit</keyword>
<keyword evidence="8 12" id="KW-0472">Membrane</keyword>
<dbReference type="InterPro" id="IPR022775">
    <property type="entry name" value="AP_mu_sigma_su"/>
</dbReference>
<evidence type="ECO:0000256" key="10">
    <source>
        <dbReference type="ARBA" id="ARBA00023329"/>
    </source>
</evidence>
<evidence type="ECO:0000256" key="12">
    <source>
        <dbReference type="PIRNR" id="PIRNR015588"/>
    </source>
</evidence>
<dbReference type="SUPFAM" id="SSF64356">
    <property type="entry name" value="SNARE-like"/>
    <property type="match status" value="1"/>
</dbReference>
<sequence length="154" mass="18416">MMRFMLLFSRQGKLRLQKWYTSISDKEKRKITRELVQIVLARKPKTSSFVDWRDLKIVYKRYASLFFCCGIEQEDNELLTLEVVHRYVELLDKYFGNVCELDIIFNFEKAYFILDEFLMGGEIQETSKVSVAKAIEDSDMLQETMEEYMNKPTF</sequence>
<evidence type="ECO:0000256" key="8">
    <source>
        <dbReference type="ARBA" id="ARBA00023136"/>
    </source>
</evidence>
<feature type="domain" description="AP complex mu/sigma subunit" evidence="13">
    <location>
        <begin position="1"/>
        <end position="140"/>
    </location>
</feature>